<sequence length="207" mass="21721">MQSEGTEAAEGTSAQVLAQARAAVDAGAVWRARDLLAAHVEADRDLAVLTMLGEVYTSMGDLPRAGAIWFAAGAKGDEVDAAVAAWRAQSRDDFTLMWHSLPASVRVEPMPRRIEALRERARAAGGDVDAEAPRTASDVVGPRPAGPAGEPAAAPSTELTTLPAPDAEDEEEGKFDASWFVAWVLAVLFVVFAVIGFVTALGWVVPG</sequence>
<evidence type="ECO:0000313" key="3">
    <source>
        <dbReference type="EMBL" id="GAA4397887.1"/>
    </source>
</evidence>
<organism evidence="3 4">
    <name type="scientific">Ornithinibacter aureus</name>
    <dbReference type="NCBI Taxonomy" id="622664"/>
    <lineage>
        <taxon>Bacteria</taxon>
        <taxon>Bacillati</taxon>
        <taxon>Actinomycetota</taxon>
        <taxon>Actinomycetes</taxon>
        <taxon>Micrococcales</taxon>
        <taxon>Intrasporangiaceae</taxon>
        <taxon>Ornithinibacter</taxon>
    </lineage>
</organism>
<reference evidence="4" key="1">
    <citation type="journal article" date="2019" name="Int. J. Syst. Evol. Microbiol.">
        <title>The Global Catalogue of Microorganisms (GCM) 10K type strain sequencing project: providing services to taxonomists for standard genome sequencing and annotation.</title>
        <authorList>
            <consortium name="The Broad Institute Genomics Platform"/>
            <consortium name="The Broad Institute Genome Sequencing Center for Infectious Disease"/>
            <person name="Wu L."/>
            <person name="Ma J."/>
        </authorList>
    </citation>
    <scope>NUCLEOTIDE SEQUENCE [LARGE SCALE GENOMIC DNA]</scope>
    <source>
        <strain evidence="4">JCM 17738</strain>
    </source>
</reference>
<evidence type="ECO:0008006" key="5">
    <source>
        <dbReference type="Google" id="ProtNLM"/>
    </source>
</evidence>
<evidence type="ECO:0000313" key="4">
    <source>
        <dbReference type="Proteomes" id="UP001500390"/>
    </source>
</evidence>
<feature type="region of interest" description="Disordered" evidence="1">
    <location>
        <begin position="124"/>
        <end position="168"/>
    </location>
</feature>
<feature type="compositionally biased region" description="Low complexity" evidence="1">
    <location>
        <begin position="141"/>
        <end position="155"/>
    </location>
</feature>
<evidence type="ECO:0000256" key="1">
    <source>
        <dbReference type="SAM" id="MobiDB-lite"/>
    </source>
</evidence>
<dbReference type="EMBL" id="BAABFX010000028">
    <property type="protein sequence ID" value="GAA4397887.1"/>
    <property type="molecule type" value="Genomic_DNA"/>
</dbReference>
<protein>
    <recommendedName>
        <fullName evidence="5">Tetratricopeptide repeat protein</fullName>
    </recommendedName>
</protein>
<comment type="caution">
    <text evidence="3">The sequence shown here is derived from an EMBL/GenBank/DDBJ whole genome shotgun (WGS) entry which is preliminary data.</text>
</comment>
<dbReference type="RefSeq" id="WP_159902578.1">
    <property type="nucleotide sequence ID" value="NZ_BAABFX010000028.1"/>
</dbReference>
<keyword evidence="4" id="KW-1185">Reference proteome</keyword>
<keyword evidence="2" id="KW-0812">Transmembrane</keyword>
<dbReference type="InterPro" id="IPR046491">
    <property type="entry name" value="DUF6584"/>
</dbReference>
<dbReference type="Proteomes" id="UP001500390">
    <property type="component" value="Unassembled WGS sequence"/>
</dbReference>
<accession>A0ABP8JYZ5</accession>
<feature type="transmembrane region" description="Helical" evidence="2">
    <location>
        <begin position="180"/>
        <end position="205"/>
    </location>
</feature>
<proteinExistence type="predicted"/>
<keyword evidence="2" id="KW-0472">Membrane</keyword>
<keyword evidence="2" id="KW-1133">Transmembrane helix</keyword>
<name>A0ABP8JYZ5_9MICO</name>
<dbReference type="Pfam" id="PF20225">
    <property type="entry name" value="DUF6584"/>
    <property type="match status" value="1"/>
</dbReference>
<gene>
    <name evidence="3" type="ORF">GCM10023153_22300</name>
</gene>
<evidence type="ECO:0000256" key="2">
    <source>
        <dbReference type="SAM" id="Phobius"/>
    </source>
</evidence>